<sequence>MCWLTVRSSFAVLVIDRQSLTTTHHRPHVFPNALLWLRPAKPPPCASCLAPPARGSARLLTRAVCSRQPCKHHHSANGLSDKVTACVILSIASMHLFLLFVVHWSHEPRRHSSRRLFS</sequence>
<protein>
    <submittedName>
        <fullName evidence="2">Uncharacterized protein</fullName>
    </submittedName>
</protein>
<dbReference type="EMBL" id="ML995474">
    <property type="protein sequence ID" value="KAF2147190.1"/>
    <property type="molecule type" value="Genomic_DNA"/>
</dbReference>
<organism evidence="2 3">
    <name type="scientific">Aplosporella prunicola CBS 121167</name>
    <dbReference type="NCBI Taxonomy" id="1176127"/>
    <lineage>
        <taxon>Eukaryota</taxon>
        <taxon>Fungi</taxon>
        <taxon>Dikarya</taxon>
        <taxon>Ascomycota</taxon>
        <taxon>Pezizomycotina</taxon>
        <taxon>Dothideomycetes</taxon>
        <taxon>Dothideomycetes incertae sedis</taxon>
        <taxon>Botryosphaeriales</taxon>
        <taxon>Aplosporellaceae</taxon>
        <taxon>Aplosporella</taxon>
    </lineage>
</organism>
<keyword evidence="1" id="KW-0472">Membrane</keyword>
<name>A0A6A6BT66_9PEZI</name>
<reference evidence="2" key="1">
    <citation type="journal article" date="2020" name="Stud. Mycol.">
        <title>101 Dothideomycetes genomes: a test case for predicting lifestyles and emergence of pathogens.</title>
        <authorList>
            <person name="Haridas S."/>
            <person name="Albert R."/>
            <person name="Binder M."/>
            <person name="Bloem J."/>
            <person name="Labutti K."/>
            <person name="Salamov A."/>
            <person name="Andreopoulos B."/>
            <person name="Baker S."/>
            <person name="Barry K."/>
            <person name="Bills G."/>
            <person name="Bluhm B."/>
            <person name="Cannon C."/>
            <person name="Castanera R."/>
            <person name="Culley D."/>
            <person name="Daum C."/>
            <person name="Ezra D."/>
            <person name="Gonzalez J."/>
            <person name="Henrissat B."/>
            <person name="Kuo A."/>
            <person name="Liang C."/>
            <person name="Lipzen A."/>
            <person name="Lutzoni F."/>
            <person name="Magnuson J."/>
            <person name="Mondo S."/>
            <person name="Nolan M."/>
            <person name="Ohm R."/>
            <person name="Pangilinan J."/>
            <person name="Park H.-J."/>
            <person name="Ramirez L."/>
            <person name="Alfaro M."/>
            <person name="Sun H."/>
            <person name="Tritt A."/>
            <person name="Yoshinaga Y."/>
            <person name="Zwiers L.-H."/>
            <person name="Turgeon B."/>
            <person name="Goodwin S."/>
            <person name="Spatafora J."/>
            <person name="Crous P."/>
            <person name="Grigoriev I."/>
        </authorList>
    </citation>
    <scope>NUCLEOTIDE SEQUENCE</scope>
    <source>
        <strain evidence="2">CBS 121167</strain>
    </source>
</reference>
<dbReference type="AlphaFoldDB" id="A0A6A6BT66"/>
<keyword evidence="1" id="KW-0812">Transmembrane</keyword>
<dbReference type="Proteomes" id="UP000799438">
    <property type="component" value="Unassembled WGS sequence"/>
</dbReference>
<proteinExistence type="predicted"/>
<evidence type="ECO:0000256" key="1">
    <source>
        <dbReference type="SAM" id="Phobius"/>
    </source>
</evidence>
<keyword evidence="1" id="KW-1133">Transmembrane helix</keyword>
<accession>A0A6A6BT66</accession>
<evidence type="ECO:0000313" key="2">
    <source>
        <dbReference type="EMBL" id="KAF2147190.1"/>
    </source>
</evidence>
<evidence type="ECO:0000313" key="3">
    <source>
        <dbReference type="Proteomes" id="UP000799438"/>
    </source>
</evidence>
<dbReference type="RefSeq" id="XP_033402898.1">
    <property type="nucleotide sequence ID" value="XM_033543075.1"/>
</dbReference>
<feature type="transmembrane region" description="Helical" evidence="1">
    <location>
        <begin position="82"/>
        <end position="105"/>
    </location>
</feature>
<dbReference type="GeneID" id="54300572"/>
<keyword evidence="3" id="KW-1185">Reference proteome</keyword>
<gene>
    <name evidence="2" type="ORF">K452DRAFT_3075</name>
</gene>